<evidence type="ECO:0000313" key="3">
    <source>
        <dbReference type="Proteomes" id="UP001497457"/>
    </source>
</evidence>
<evidence type="ECO:0000313" key="2">
    <source>
        <dbReference type="EMBL" id="CAL4897480.1"/>
    </source>
</evidence>
<dbReference type="Proteomes" id="UP001497457">
    <property type="component" value="Chromosome 11b"/>
</dbReference>
<keyword evidence="1" id="KW-1133">Transmembrane helix</keyword>
<dbReference type="AlphaFoldDB" id="A0ABC8VVK7"/>
<protein>
    <submittedName>
        <fullName evidence="2">Uncharacterized protein</fullName>
    </submittedName>
</protein>
<gene>
    <name evidence="2" type="ORF">URODEC1_LOCUS7273</name>
</gene>
<feature type="transmembrane region" description="Helical" evidence="1">
    <location>
        <begin position="94"/>
        <end position="112"/>
    </location>
</feature>
<name>A0ABC8VVK7_9POAL</name>
<evidence type="ECO:0000256" key="1">
    <source>
        <dbReference type="SAM" id="Phobius"/>
    </source>
</evidence>
<keyword evidence="3" id="KW-1185">Reference proteome</keyword>
<sequence>MALRRLATGTWGPAASALRCSCSGAGTPAAAPSRFLATVRNQTKKQHKNRTLKEAAADEEALIMKEVDKVLETLSHHAKDMDKLGSELRRVTKIWAVSCIGVSAYAFFWRWAHGEFTQPAAQGTSH</sequence>
<proteinExistence type="predicted"/>
<dbReference type="EMBL" id="OZ075121">
    <property type="protein sequence ID" value="CAL4897480.1"/>
    <property type="molecule type" value="Genomic_DNA"/>
</dbReference>
<keyword evidence="1" id="KW-0812">Transmembrane</keyword>
<organism evidence="2 3">
    <name type="scientific">Urochloa decumbens</name>
    <dbReference type="NCBI Taxonomy" id="240449"/>
    <lineage>
        <taxon>Eukaryota</taxon>
        <taxon>Viridiplantae</taxon>
        <taxon>Streptophyta</taxon>
        <taxon>Embryophyta</taxon>
        <taxon>Tracheophyta</taxon>
        <taxon>Spermatophyta</taxon>
        <taxon>Magnoliopsida</taxon>
        <taxon>Liliopsida</taxon>
        <taxon>Poales</taxon>
        <taxon>Poaceae</taxon>
        <taxon>PACMAD clade</taxon>
        <taxon>Panicoideae</taxon>
        <taxon>Panicodae</taxon>
        <taxon>Paniceae</taxon>
        <taxon>Melinidinae</taxon>
        <taxon>Urochloa</taxon>
    </lineage>
</organism>
<reference evidence="2" key="1">
    <citation type="submission" date="2024-10" db="EMBL/GenBank/DDBJ databases">
        <authorList>
            <person name="Ryan C."/>
        </authorList>
    </citation>
    <scope>NUCLEOTIDE SEQUENCE [LARGE SCALE GENOMIC DNA]</scope>
</reference>
<keyword evidence="1" id="KW-0472">Membrane</keyword>
<accession>A0ABC8VVK7</accession>